<evidence type="ECO:0000313" key="3">
    <source>
        <dbReference type="EMBL" id="MBB3093954.1"/>
    </source>
</evidence>
<dbReference type="EMBL" id="JACHXF010000002">
    <property type="protein sequence ID" value="MBB3093954.1"/>
    <property type="molecule type" value="Genomic_DNA"/>
</dbReference>
<dbReference type="RefSeq" id="WP_183218064.1">
    <property type="nucleotide sequence ID" value="NZ_BMPW01000015.1"/>
</dbReference>
<sequence length="157" mass="16863">MLQYETLPPSLAGMLRSFRSCFTAPSFRTFSALLAGMIAQPGRHTVCGMLTAAGLAGVWHHAKAHWFLSRARWNTDEVGLALFRLVVTHLIPADAPIVIAVDDTLLRRSGRKVALTGWHYDGAAGPRSSRPPRRRPPTALAAAGEPGPSAAARTGTR</sequence>
<dbReference type="Proteomes" id="UP000590749">
    <property type="component" value="Unassembled WGS sequence"/>
</dbReference>
<name>A0A7W5FD16_9ACTN</name>
<feature type="domain" description="Transposase IS701-like DDE" evidence="2">
    <location>
        <begin position="18"/>
        <end position="127"/>
    </location>
</feature>
<dbReference type="AlphaFoldDB" id="A0A7W5FD16"/>
<evidence type="ECO:0000259" key="2">
    <source>
        <dbReference type="Pfam" id="PF13546"/>
    </source>
</evidence>
<proteinExistence type="predicted"/>
<protein>
    <submittedName>
        <fullName evidence="3">SRSO17 transposase</fullName>
    </submittedName>
</protein>
<comment type="caution">
    <text evidence="3">The sequence shown here is derived from an EMBL/GenBank/DDBJ whole genome shotgun (WGS) entry which is preliminary data.</text>
</comment>
<evidence type="ECO:0000313" key="4">
    <source>
        <dbReference type="Proteomes" id="UP000590749"/>
    </source>
</evidence>
<feature type="region of interest" description="Disordered" evidence="1">
    <location>
        <begin position="122"/>
        <end position="157"/>
    </location>
</feature>
<reference evidence="3 4" key="1">
    <citation type="submission" date="2020-08" db="EMBL/GenBank/DDBJ databases">
        <title>Genomic Encyclopedia of Type Strains, Phase III (KMG-III): the genomes of soil and plant-associated and newly described type strains.</title>
        <authorList>
            <person name="Whitman W."/>
        </authorList>
    </citation>
    <scope>NUCLEOTIDE SEQUENCE [LARGE SCALE GENOMIC DNA]</scope>
    <source>
        <strain evidence="3 4">CECT 3287</strain>
    </source>
</reference>
<gene>
    <name evidence="3" type="ORF">FHR83_001603</name>
</gene>
<dbReference type="Pfam" id="PF13546">
    <property type="entry name" value="DDE_5"/>
    <property type="match status" value="1"/>
</dbReference>
<feature type="compositionally biased region" description="Low complexity" evidence="1">
    <location>
        <begin position="137"/>
        <end position="157"/>
    </location>
</feature>
<evidence type="ECO:0000256" key="1">
    <source>
        <dbReference type="SAM" id="MobiDB-lite"/>
    </source>
</evidence>
<organism evidence="3 4">
    <name type="scientific">Actinoplanes campanulatus</name>
    <dbReference type="NCBI Taxonomy" id="113559"/>
    <lineage>
        <taxon>Bacteria</taxon>
        <taxon>Bacillati</taxon>
        <taxon>Actinomycetota</taxon>
        <taxon>Actinomycetes</taxon>
        <taxon>Micromonosporales</taxon>
        <taxon>Micromonosporaceae</taxon>
        <taxon>Actinoplanes</taxon>
    </lineage>
</organism>
<dbReference type="InterPro" id="IPR038721">
    <property type="entry name" value="IS701-like_DDE_dom"/>
</dbReference>
<accession>A0A7W5FD16</accession>
<keyword evidence="4" id="KW-1185">Reference proteome</keyword>